<evidence type="ECO:0000313" key="3">
    <source>
        <dbReference type="Proteomes" id="UP000807469"/>
    </source>
</evidence>
<dbReference type="OrthoDB" id="3365698at2759"/>
<evidence type="ECO:0000313" key="2">
    <source>
        <dbReference type="EMBL" id="KAF9483167.1"/>
    </source>
</evidence>
<name>A0A9P5Z916_9AGAR</name>
<dbReference type="EMBL" id="MU155157">
    <property type="protein sequence ID" value="KAF9483167.1"/>
    <property type="molecule type" value="Genomic_DNA"/>
</dbReference>
<dbReference type="Gene3D" id="1.20.1280.50">
    <property type="match status" value="1"/>
</dbReference>
<accession>A0A9P5Z916</accession>
<evidence type="ECO:0008006" key="4">
    <source>
        <dbReference type="Google" id="ProtNLM"/>
    </source>
</evidence>
<sequence>MAVPCPYCNRLRNPAQDQDGFICSPKDPNACLPCREMVELDDKIEEMRTAIVEMEIKRRELKMHVNSSHDRVTRDIPPEITAEIFQLCLPEGLPSANIAYKVKSLRTLGMPLILSAVSRRWRQMALASPRLWSNVALRLMERNLHSLPILTNEWLERSGECPLSINIYIRASTTTTNTSIQGRELIKLACQYSSR</sequence>
<keyword evidence="3" id="KW-1185">Reference proteome</keyword>
<dbReference type="Proteomes" id="UP000807469">
    <property type="component" value="Unassembled WGS sequence"/>
</dbReference>
<comment type="caution">
    <text evidence="2">The sequence shown here is derived from an EMBL/GenBank/DDBJ whole genome shotgun (WGS) entry which is preliminary data.</text>
</comment>
<evidence type="ECO:0000256" key="1">
    <source>
        <dbReference type="SAM" id="Coils"/>
    </source>
</evidence>
<organism evidence="2 3">
    <name type="scientific">Pholiota conissans</name>
    <dbReference type="NCBI Taxonomy" id="109636"/>
    <lineage>
        <taxon>Eukaryota</taxon>
        <taxon>Fungi</taxon>
        <taxon>Dikarya</taxon>
        <taxon>Basidiomycota</taxon>
        <taxon>Agaricomycotina</taxon>
        <taxon>Agaricomycetes</taxon>
        <taxon>Agaricomycetidae</taxon>
        <taxon>Agaricales</taxon>
        <taxon>Agaricineae</taxon>
        <taxon>Strophariaceae</taxon>
        <taxon>Pholiota</taxon>
    </lineage>
</organism>
<dbReference type="AlphaFoldDB" id="A0A9P5Z916"/>
<gene>
    <name evidence="2" type="ORF">BDN70DRAFT_929496</name>
</gene>
<feature type="coiled-coil region" evidence="1">
    <location>
        <begin position="37"/>
        <end position="64"/>
    </location>
</feature>
<reference evidence="2" key="1">
    <citation type="submission" date="2020-11" db="EMBL/GenBank/DDBJ databases">
        <authorList>
            <consortium name="DOE Joint Genome Institute"/>
            <person name="Ahrendt S."/>
            <person name="Riley R."/>
            <person name="Andreopoulos W."/>
            <person name="Labutti K."/>
            <person name="Pangilinan J."/>
            <person name="Ruiz-Duenas F.J."/>
            <person name="Barrasa J.M."/>
            <person name="Sanchez-Garcia M."/>
            <person name="Camarero S."/>
            <person name="Miyauchi S."/>
            <person name="Serrano A."/>
            <person name="Linde D."/>
            <person name="Babiker R."/>
            <person name="Drula E."/>
            <person name="Ayuso-Fernandez I."/>
            <person name="Pacheco R."/>
            <person name="Padilla G."/>
            <person name="Ferreira P."/>
            <person name="Barriuso J."/>
            <person name="Kellner H."/>
            <person name="Castanera R."/>
            <person name="Alfaro M."/>
            <person name="Ramirez L."/>
            <person name="Pisabarro A.G."/>
            <person name="Kuo A."/>
            <person name="Tritt A."/>
            <person name="Lipzen A."/>
            <person name="He G."/>
            <person name="Yan M."/>
            <person name="Ng V."/>
            <person name="Cullen D."/>
            <person name="Martin F."/>
            <person name="Rosso M.-N."/>
            <person name="Henrissat B."/>
            <person name="Hibbett D."/>
            <person name="Martinez A.T."/>
            <person name="Grigoriev I.V."/>
        </authorList>
    </citation>
    <scope>NUCLEOTIDE SEQUENCE</scope>
    <source>
        <strain evidence="2">CIRM-BRFM 674</strain>
    </source>
</reference>
<protein>
    <recommendedName>
        <fullName evidence="4">F-box domain-containing protein</fullName>
    </recommendedName>
</protein>
<keyword evidence="1" id="KW-0175">Coiled coil</keyword>
<proteinExistence type="predicted"/>